<evidence type="ECO:0000256" key="4">
    <source>
        <dbReference type="ARBA" id="ARBA00012895"/>
    </source>
</evidence>
<dbReference type="PANTHER" id="PTHR45866">
    <property type="entry name" value="DNA GYRASE/TOPOISOMERASE SUBUNIT B"/>
    <property type="match status" value="1"/>
</dbReference>
<keyword evidence="8" id="KW-0460">Magnesium</keyword>
<accession>A0ABT2GZ49</accession>
<evidence type="ECO:0000313" key="14">
    <source>
        <dbReference type="Proteomes" id="UP001165586"/>
    </source>
</evidence>
<dbReference type="SUPFAM" id="SSF56719">
    <property type="entry name" value="Type II DNA topoisomerase"/>
    <property type="match status" value="1"/>
</dbReference>
<dbReference type="InterPro" id="IPR018522">
    <property type="entry name" value="TopoIIA_CS"/>
</dbReference>
<dbReference type="PRINTS" id="PR01159">
    <property type="entry name" value="DNAGYRASEB"/>
</dbReference>
<dbReference type="InterPro" id="IPR013506">
    <property type="entry name" value="Topo_IIA_bsu_dom2"/>
</dbReference>
<dbReference type="Pfam" id="PF00204">
    <property type="entry name" value="DNA_gyraseB"/>
    <property type="match status" value="1"/>
</dbReference>
<dbReference type="NCBIfam" id="NF004189">
    <property type="entry name" value="PRK05644.1"/>
    <property type="match status" value="1"/>
</dbReference>
<comment type="similarity">
    <text evidence="3">Belongs to the type II topoisomerase GyrB family.</text>
</comment>
<dbReference type="PRINTS" id="PR00418">
    <property type="entry name" value="TPI2FAMILY"/>
</dbReference>
<dbReference type="SMART" id="SM00433">
    <property type="entry name" value="TOP2c"/>
    <property type="match status" value="1"/>
</dbReference>
<dbReference type="RefSeq" id="WP_259538010.1">
    <property type="nucleotide sequence ID" value="NZ_JANLCJ010000002.1"/>
</dbReference>
<comment type="caution">
    <text evidence="13">The sequence shown here is derived from an EMBL/GenBank/DDBJ whole genome shotgun (WGS) entry which is preliminary data.</text>
</comment>
<dbReference type="InterPro" id="IPR014721">
    <property type="entry name" value="Ribsml_uS5_D2-typ_fold_subgr"/>
</dbReference>
<evidence type="ECO:0000313" key="13">
    <source>
        <dbReference type="EMBL" id="MCS5733198.1"/>
    </source>
</evidence>
<dbReference type="CDD" id="cd00822">
    <property type="entry name" value="TopoII_Trans_DNA_gyrase"/>
    <property type="match status" value="1"/>
</dbReference>
<dbReference type="InterPro" id="IPR013759">
    <property type="entry name" value="Topo_IIA_B_C"/>
</dbReference>
<dbReference type="SMART" id="SM00387">
    <property type="entry name" value="HATPase_c"/>
    <property type="match status" value="1"/>
</dbReference>
<evidence type="ECO:0000256" key="5">
    <source>
        <dbReference type="ARBA" id="ARBA00022723"/>
    </source>
</evidence>
<protein>
    <recommendedName>
        <fullName evidence="4">DNA topoisomerase (ATP-hydrolyzing)</fullName>
        <ecNumber evidence="4">5.6.2.2</ecNumber>
    </recommendedName>
</protein>
<keyword evidence="11" id="KW-0413">Isomerase</keyword>
<evidence type="ECO:0000256" key="2">
    <source>
        <dbReference type="ARBA" id="ARBA00001946"/>
    </source>
</evidence>
<dbReference type="SUPFAM" id="SSF55874">
    <property type="entry name" value="ATPase domain of HSP90 chaperone/DNA topoisomerase II/histidine kinase"/>
    <property type="match status" value="1"/>
</dbReference>
<keyword evidence="5" id="KW-0479">Metal-binding</keyword>
<evidence type="ECO:0000256" key="11">
    <source>
        <dbReference type="ARBA" id="ARBA00023235"/>
    </source>
</evidence>
<dbReference type="EC" id="5.6.2.2" evidence="4"/>
<dbReference type="Proteomes" id="UP001165586">
    <property type="component" value="Unassembled WGS sequence"/>
</dbReference>
<dbReference type="EMBL" id="JANLCJ010000002">
    <property type="protein sequence ID" value="MCS5733198.1"/>
    <property type="molecule type" value="Genomic_DNA"/>
</dbReference>
<dbReference type="InterPro" id="IPR002288">
    <property type="entry name" value="DNA_gyrase_B_C"/>
</dbReference>
<keyword evidence="7" id="KW-0067">ATP-binding</keyword>
<evidence type="ECO:0000256" key="6">
    <source>
        <dbReference type="ARBA" id="ARBA00022741"/>
    </source>
</evidence>
<dbReference type="Pfam" id="PF00986">
    <property type="entry name" value="DNA_gyraseB_C"/>
    <property type="match status" value="1"/>
</dbReference>
<dbReference type="InterPro" id="IPR000565">
    <property type="entry name" value="Topo_IIA_B"/>
</dbReference>
<keyword evidence="6" id="KW-0547">Nucleotide-binding</keyword>
<reference evidence="13" key="1">
    <citation type="submission" date="2022-08" db="EMBL/GenBank/DDBJ databases">
        <authorList>
            <person name="Deng Y."/>
            <person name="Han X.-F."/>
            <person name="Zhang Y.-Q."/>
        </authorList>
    </citation>
    <scope>NUCLEOTIDE SEQUENCE</scope>
    <source>
        <strain evidence="13">CPCC 203386</strain>
    </source>
</reference>
<dbReference type="InterPro" id="IPR020568">
    <property type="entry name" value="Ribosomal_Su5_D2-typ_SF"/>
</dbReference>
<dbReference type="Gene3D" id="3.40.50.670">
    <property type="match status" value="1"/>
</dbReference>
<dbReference type="InterPro" id="IPR003594">
    <property type="entry name" value="HATPase_dom"/>
</dbReference>
<dbReference type="CDD" id="cd16928">
    <property type="entry name" value="HATPase_GyrB-like"/>
    <property type="match status" value="1"/>
</dbReference>
<proteinExistence type="inferred from homology"/>
<dbReference type="PROSITE" id="PS50880">
    <property type="entry name" value="TOPRIM"/>
    <property type="match status" value="1"/>
</dbReference>
<evidence type="ECO:0000256" key="9">
    <source>
        <dbReference type="ARBA" id="ARBA00023029"/>
    </source>
</evidence>
<dbReference type="SUPFAM" id="SSF54211">
    <property type="entry name" value="Ribosomal protein S5 domain 2-like"/>
    <property type="match status" value="1"/>
</dbReference>
<organism evidence="13 14">
    <name type="scientific">Herbiconiux daphne</name>
    <dbReference type="NCBI Taxonomy" id="2970914"/>
    <lineage>
        <taxon>Bacteria</taxon>
        <taxon>Bacillati</taxon>
        <taxon>Actinomycetota</taxon>
        <taxon>Actinomycetes</taxon>
        <taxon>Micrococcales</taxon>
        <taxon>Microbacteriaceae</taxon>
        <taxon>Herbiconiux</taxon>
    </lineage>
</organism>
<sequence length="695" mass="75713">MASPSDYSARHLSVLEGLEAVRKRPGMYIGSTDSRGLMHCLWEIIDNSVDEALGGHGTEIDVVLHGDGSVEVRDTARGIPVDIEPKTGLSGVEVVFTKLHAGGKFGSGSYAASGGLHGVGASVVNALSERLDVEVDRDGKTWAMSFHRGEPGVFADGTNPASPDAPFTPFEKKSELRVVGKVAKGVTGTRVRYWADRQIFTKGAEFLTDDLLVRARQTAFLVPGLKIEIDDDRGEQRVSETFRFEGGISEFVEHLAADAPLTDIWRIQGSGQFKETVPVLSDAGAMIPTELTRECTVDLALRWGIGYDTAFKSFVNIISTPKGGTHQAGFETGLLKFLRQTVEANARRLKVGNDKLDKEDVLAGLTAVLTVRLPEPQFEGQTKEILGTPAVRNIVSQVVTKGLADRFASPKRDDKAQSALVLDKVVAEMKSRISARAHKETQRRKNALESSSLPAKLVDCRSSDVAQSELFIVEGDSALGTAKLARNSEFQALLPIRGKILNVQKASIADMLSNAECASIIQVIGAGSGRSFDLPAARYGKIILMSDADVDGAHIRTLLLTLFFRYMRPLIEDGRVYAAVPPLHRVVVMNPGTKPNETIYTYSEAELQGVLASLKKSGRKYQDPIQRYKGLGEMDADQLASTTMDKRYRTLRRVGVADAAVAEKMFELLMGDEVPPRKEFIIQGSDKLSRDRIDV</sequence>
<dbReference type="Pfam" id="PF01751">
    <property type="entry name" value="Toprim"/>
    <property type="match status" value="1"/>
</dbReference>
<comment type="catalytic activity">
    <reaction evidence="1">
        <text>ATP-dependent breakage, passage and rejoining of double-stranded DNA.</text>
        <dbReference type="EC" id="5.6.2.2"/>
    </reaction>
</comment>
<comment type="cofactor">
    <cofactor evidence="2">
        <name>Mg(2+)</name>
        <dbReference type="ChEBI" id="CHEBI:18420"/>
    </cofactor>
</comment>
<keyword evidence="14" id="KW-1185">Reference proteome</keyword>
<dbReference type="InterPro" id="IPR006171">
    <property type="entry name" value="TOPRIM_dom"/>
</dbReference>
<evidence type="ECO:0000256" key="3">
    <source>
        <dbReference type="ARBA" id="ARBA00010708"/>
    </source>
</evidence>
<evidence type="ECO:0000256" key="8">
    <source>
        <dbReference type="ARBA" id="ARBA00022842"/>
    </source>
</evidence>
<gene>
    <name evidence="13" type="ORF">N1032_05530</name>
</gene>
<dbReference type="InterPro" id="IPR001241">
    <property type="entry name" value="Topo_IIA"/>
</dbReference>
<keyword evidence="9" id="KW-0799">Topoisomerase</keyword>
<keyword evidence="10" id="KW-0238">DNA-binding</keyword>
<dbReference type="InterPro" id="IPR013760">
    <property type="entry name" value="Topo_IIA-like_dom_sf"/>
</dbReference>
<dbReference type="InterPro" id="IPR036890">
    <property type="entry name" value="HATPase_C_sf"/>
</dbReference>
<dbReference type="Gene3D" id="3.30.565.10">
    <property type="entry name" value="Histidine kinase-like ATPase, C-terminal domain"/>
    <property type="match status" value="1"/>
</dbReference>
<evidence type="ECO:0000259" key="12">
    <source>
        <dbReference type="PROSITE" id="PS50880"/>
    </source>
</evidence>
<evidence type="ECO:0000256" key="7">
    <source>
        <dbReference type="ARBA" id="ARBA00022840"/>
    </source>
</evidence>
<evidence type="ECO:0000256" key="10">
    <source>
        <dbReference type="ARBA" id="ARBA00023125"/>
    </source>
</evidence>
<dbReference type="PROSITE" id="PS00177">
    <property type="entry name" value="TOPOISOMERASE_II"/>
    <property type="match status" value="1"/>
</dbReference>
<dbReference type="Pfam" id="PF02518">
    <property type="entry name" value="HATPase_c"/>
    <property type="match status" value="1"/>
</dbReference>
<name>A0ABT2GZ49_9MICO</name>
<dbReference type="PANTHER" id="PTHR45866:SF1">
    <property type="entry name" value="DNA GYRASE SUBUNIT B, MITOCHONDRIAL"/>
    <property type="match status" value="1"/>
</dbReference>
<dbReference type="Gene3D" id="3.30.230.10">
    <property type="match status" value="1"/>
</dbReference>
<evidence type="ECO:0000256" key="1">
    <source>
        <dbReference type="ARBA" id="ARBA00000185"/>
    </source>
</evidence>
<feature type="domain" description="Toprim" evidence="12">
    <location>
        <begin position="468"/>
        <end position="582"/>
    </location>
</feature>